<dbReference type="GO" id="GO:0005634">
    <property type="term" value="C:nucleus"/>
    <property type="evidence" value="ECO:0007669"/>
    <property type="project" value="UniProtKB-SubCell"/>
</dbReference>
<evidence type="ECO:0000256" key="3">
    <source>
        <dbReference type="ARBA" id="ARBA00023125"/>
    </source>
</evidence>
<dbReference type="InterPro" id="IPR050142">
    <property type="entry name" value="MADS-box/MEF2_TF"/>
</dbReference>
<dbReference type="PROSITE" id="PS50066">
    <property type="entry name" value="MADS_BOX_2"/>
    <property type="match status" value="1"/>
</dbReference>
<dbReference type="PRINTS" id="PR00404">
    <property type="entry name" value="MADSDOMAIN"/>
</dbReference>
<dbReference type="GO" id="GO:0045944">
    <property type="term" value="P:positive regulation of transcription by RNA polymerase II"/>
    <property type="evidence" value="ECO:0007669"/>
    <property type="project" value="InterPro"/>
</dbReference>
<gene>
    <name evidence="7" type="primary">CMB1</name>
    <name evidence="7" type="ORF">Tsubulata_035744</name>
</gene>
<protein>
    <submittedName>
        <fullName evidence="7">Mismatch-binding protein cmb1</fullName>
    </submittedName>
</protein>
<proteinExistence type="predicted"/>
<evidence type="ECO:0000256" key="5">
    <source>
        <dbReference type="ARBA" id="ARBA00023242"/>
    </source>
</evidence>
<dbReference type="EMBL" id="JAKUCV010005697">
    <property type="protein sequence ID" value="KAJ4830210.1"/>
    <property type="molecule type" value="Genomic_DNA"/>
</dbReference>
<dbReference type="Gene3D" id="3.40.1810.10">
    <property type="entry name" value="Transcription factor, MADS-box"/>
    <property type="match status" value="1"/>
</dbReference>
<name>A0A9Q0FGD1_9ROSI</name>
<dbReference type="InterPro" id="IPR036879">
    <property type="entry name" value="TF_MADSbox_sf"/>
</dbReference>
<accession>A0A9Q0FGD1</accession>
<dbReference type="CDD" id="cd00265">
    <property type="entry name" value="MADS_MEF2_like"/>
    <property type="match status" value="1"/>
</dbReference>
<dbReference type="GO" id="GO:0000977">
    <property type="term" value="F:RNA polymerase II transcription regulatory region sequence-specific DNA binding"/>
    <property type="evidence" value="ECO:0007669"/>
    <property type="project" value="InterPro"/>
</dbReference>
<sequence length="76" mass="8779">MVRGKVQLRRIEDKSSRQVTFSKRRRGIMKKAAELSVLCDVDVAMIIFSNTGKLYEFCSSDCRYIYTTYLAIFSAL</sequence>
<comment type="caution">
    <text evidence="7">The sequence shown here is derived from an EMBL/GenBank/DDBJ whole genome shotgun (WGS) entry which is preliminary data.</text>
</comment>
<keyword evidence="4" id="KW-0804">Transcription</keyword>
<keyword evidence="8" id="KW-1185">Reference proteome</keyword>
<dbReference type="Proteomes" id="UP001141552">
    <property type="component" value="Unassembled WGS sequence"/>
</dbReference>
<organism evidence="7 8">
    <name type="scientific">Turnera subulata</name>
    <dbReference type="NCBI Taxonomy" id="218843"/>
    <lineage>
        <taxon>Eukaryota</taxon>
        <taxon>Viridiplantae</taxon>
        <taxon>Streptophyta</taxon>
        <taxon>Embryophyta</taxon>
        <taxon>Tracheophyta</taxon>
        <taxon>Spermatophyta</taxon>
        <taxon>Magnoliopsida</taxon>
        <taxon>eudicotyledons</taxon>
        <taxon>Gunneridae</taxon>
        <taxon>Pentapetalae</taxon>
        <taxon>rosids</taxon>
        <taxon>fabids</taxon>
        <taxon>Malpighiales</taxon>
        <taxon>Passifloraceae</taxon>
        <taxon>Turnera</taxon>
    </lineage>
</organism>
<dbReference type="PROSITE" id="PS00350">
    <property type="entry name" value="MADS_BOX_1"/>
    <property type="match status" value="1"/>
</dbReference>
<evidence type="ECO:0000256" key="4">
    <source>
        <dbReference type="ARBA" id="ARBA00023163"/>
    </source>
</evidence>
<comment type="subcellular location">
    <subcellularLocation>
        <location evidence="1">Nucleus</location>
    </subcellularLocation>
</comment>
<dbReference type="AlphaFoldDB" id="A0A9Q0FGD1"/>
<evidence type="ECO:0000313" key="8">
    <source>
        <dbReference type="Proteomes" id="UP001141552"/>
    </source>
</evidence>
<dbReference type="Pfam" id="PF00319">
    <property type="entry name" value="SRF-TF"/>
    <property type="match status" value="1"/>
</dbReference>
<dbReference type="PANTHER" id="PTHR48019">
    <property type="entry name" value="SERUM RESPONSE FACTOR HOMOLOG"/>
    <property type="match status" value="1"/>
</dbReference>
<evidence type="ECO:0000313" key="7">
    <source>
        <dbReference type="EMBL" id="KAJ4830210.1"/>
    </source>
</evidence>
<dbReference type="GO" id="GO:0046983">
    <property type="term" value="F:protein dimerization activity"/>
    <property type="evidence" value="ECO:0007669"/>
    <property type="project" value="InterPro"/>
</dbReference>
<evidence type="ECO:0000256" key="1">
    <source>
        <dbReference type="ARBA" id="ARBA00004123"/>
    </source>
</evidence>
<dbReference type="InterPro" id="IPR002100">
    <property type="entry name" value="TF_MADSbox"/>
</dbReference>
<reference evidence="7" key="1">
    <citation type="submission" date="2022-02" db="EMBL/GenBank/DDBJ databases">
        <authorList>
            <person name="Henning P.M."/>
            <person name="McCubbin A.G."/>
            <person name="Shore J.S."/>
        </authorList>
    </citation>
    <scope>NUCLEOTIDE SEQUENCE</scope>
    <source>
        <strain evidence="7">F60SS</strain>
        <tissue evidence="7">Leaves</tissue>
    </source>
</reference>
<keyword evidence="2" id="KW-0805">Transcription regulation</keyword>
<reference evidence="7" key="2">
    <citation type="journal article" date="2023" name="Plants (Basel)">
        <title>Annotation of the Turnera subulata (Passifloraceae) Draft Genome Reveals the S-Locus Evolved after the Divergence of Turneroideae from Passifloroideae in a Stepwise Manner.</title>
        <authorList>
            <person name="Henning P.M."/>
            <person name="Roalson E.H."/>
            <person name="Mir W."/>
            <person name="McCubbin A.G."/>
            <person name="Shore J.S."/>
        </authorList>
    </citation>
    <scope>NUCLEOTIDE SEQUENCE</scope>
    <source>
        <strain evidence="7">F60SS</strain>
    </source>
</reference>
<dbReference type="OrthoDB" id="848746at2759"/>
<evidence type="ECO:0000256" key="2">
    <source>
        <dbReference type="ARBA" id="ARBA00023015"/>
    </source>
</evidence>
<feature type="domain" description="MADS-box" evidence="6">
    <location>
        <begin position="1"/>
        <end position="61"/>
    </location>
</feature>
<evidence type="ECO:0000259" key="6">
    <source>
        <dbReference type="PROSITE" id="PS50066"/>
    </source>
</evidence>
<dbReference type="SMART" id="SM00432">
    <property type="entry name" value="MADS"/>
    <property type="match status" value="1"/>
</dbReference>
<keyword evidence="3" id="KW-0238">DNA-binding</keyword>
<keyword evidence="5" id="KW-0539">Nucleus</keyword>
<dbReference type="SUPFAM" id="SSF55455">
    <property type="entry name" value="SRF-like"/>
    <property type="match status" value="1"/>
</dbReference>
<dbReference type="InterPro" id="IPR033896">
    <property type="entry name" value="MEF2-like_N"/>
</dbReference>